<protein>
    <recommendedName>
        <fullName evidence="3 11">Histone-lysine N-methyltransferase, H3 lysine-79 specific</fullName>
        <ecNumber evidence="2 11">2.1.1.360</ecNumber>
    </recommendedName>
    <alternativeName>
        <fullName evidence="9 11">Histone H3-K79 methyltransferase</fullName>
    </alternativeName>
</protein>
<organism evidence="14 15">
    <name type="scientific">Trametes pubescens</name>
    <name type="common">White-rot fungus</name>
    <dbReference type="NCBI Taxonomy" id="154538"/>
    <lineage>
        <taxon>Eukaryota</taxon>
        <taxon>Fungi</taxon>
        <taxon>Dikarya</taxon>
        <taxon>Basidiomycota</taxon>
        <taxon>Agaricomycotina</taxon>
        <taxon>Agaricomycetes</taxon>
        <taxon>Polyporales</taxon>
        <taxon>Polyporaceae</taxon>
        <taxon>Trametes</taxon>
    </lineage>
</organism>
<comment type="subcellular location">
    <subcellularLocation>
        <location evidence="1 11">Nucleus</location>
    </subcellularLocation>
</comment>
<dbReference type="InterPro" id="IPR029063">
    <property type="entry name" value="SAM-dependent_MTases_sf"/>
</dbReference>
<dbReference type="CDD" id="cd02440">
    <property type="entry name" value="AdoMet_MTases"/>
    <property type="match status" value="1"/>
</dbReference>
<feature type="region of interest" description="Disordered" evidence="12">
    <location>
        <begin position="1"/>
        <end position="42"/>
    </location>
</feature>
<evidence type="ECO:0000313" key="15">
    <source>
        <dbReference type="Proteomes" id="UP000184267"/>
    </source>
</evidence>
<dbReference type="OrthoDB" id="443402at2759"/>
<dbReference type="GO" id="GO:0000077">
    <property type="term" value="P:DNA damage checkpoint signaling"/>
    <property type="evidence" value="ECO:0007669"/>
    <property type="project" value="TreeGrafter"/>
</dbReference>
<dbReference type="GO" id="GO:0005634">
    <property type="term" value="C:nucleus"/>
    <property type="evidence" value="ECO:0007669"/>
    <property type="project" value="UniProtKB-SubCell"/>
</dbReference>
<evidence type="ECO:0000256" key="4">
    <source>
        <dbReference type="ARBA" id="ARBA00022603"/>
    </source>
</evidence>
<dbReference type="GO" id="GO:0032259">
    <property type="term" value="P:methylation"/>
    <property type="evidence" value="ECO:0007669"/>
    <property type="project" value="UniProtKB-KW"/>
</dbReference>
<evidence type="ECO:0000256" key="2">
    <source>
        <dbReference type="ARBA" id="ARBA00012190"/>
    </source>
</evidence>
<feature type="domain" description="DOT1" evidence="13">
    <location>
        <begin position="172"/>
        <end position="537"/>
    </location>
</feature>
<dbReference type="Proteomes" id="UP000184267">
    <property type="component" value="Unassembled WGS sequence"/>
</dbReference>
<dbReference type="Pfam" id="PF08123">
    <property type="entry name" value="DOT1"/>
    <property type="match status" value="1"/>
</dbReference>
<evidence type="ECO:0000256" key="1">
    <source>
        <dbReference type="ARBA" id="ARBA00004123"/>
    </source>
</evidence>
<dbReference type="STRING" id="154538.A0A1M2VK74"/>
<keyword evidence="6 11" id="KW-0949">S-adenosyl-L-methionine</keyword>
<dbReference type="OMA" id="PIMCLES"/>
<name>A0A1M2VK74_TRAPU</name>
<evidence type="ECO:0000256" key="9">
    <source>
        <dbReference type="ARBA" id="ARBA00029821"/>
    </source>
</evidence>
<comment type="similarity">
    <text evidence="11">Belongs to the class I-like SAM-binding methyltransferase superfamily. DOT1 family.</text>
</comment>
<keyword evidence="4 11" id="KW-0489">Methyltransferase</keyword>
<gene>
    <name evidence="14" type="ORF">TRAPUB_1153</name>
</gene>
<sequence length="551" mass="60442">MSSSSRQTSAALSPLANEMLSTPSTRATSVASPAPPPNAARDCWIDGDGKPGPGFLSSESVVQDLMKGYKAYFSNPLNPDDISFDPHPTLYPYATLEYPNTGASERFILLAPKDKDHYNPIMCLESSLHVIIEHYLSPAQRTLFGTLPTKDYSDEDLYKPDCSSPASHAPSPPTSIPSPSSDSSATTSSSQSSQCSFSSFSSDSSTSSLSSLSCISALSSYATRRTSSSPPNVDYLRLLQRAIHKRDGPLFLSVMDAINALLALFKYPPLPDDPWELAPPNQLRDAVNSWTEMPQGVVQRVIDETYQRAVGPHVHKLTRYEAFSSEVYGELMPTFVSDIVHATGLREGMLFLDLGAGVGNVVLQAALETGCRAYGVEIMPEPAKIARSQVEQFKMRCNMWGVRMGEVELEEGDMLKSEKVDRLVKEADVVLVNNKVFLEPLNEALKQKFLDLKEGAIVVSLKCLMGSGRTTARNGITRERSASPALKERNINDISELFTVTSRPYYPGSVSWGGGAGEYFLQRMNRKDYARRYAQVAKALEGTGRTTRSRR</sequence>
<dbReference type="SUPFAM" id="SSF53335">
    <property type="entry name" value="S-adenosyl-L-methionine-dependent methyltransferases"/>
    <property type="match status" value="1"/>
</dbReference>
<evidence type="ECO:0000256" key="8">
    <source>
        <dbReference type="ARBA" id="ARBA00023242"/>
    </source>
</evidence>
<dbReference type="InterPro" id="IPR030445">
    <property type="entry name" value="H3-K79_meTrfase"/>
</dbReference>
<reference evidence="14 15" key="1">
    <citation type="submission" date="2016-10" db="EMBL/GenBank/DDBJ databases">
        <title>Genome sequence of the basidiomycete white-rot fungus Trametes pubescens.</title>
        <authorList>
            <person name="Makela M.R."/>
            <person name="Granchi Z."/>
            <person name="Peng M."/>
            <person name="De Vries R.P."/>
            <person name="Grigoriev I."/>
            <person name="Riley R."/>
            <person name="Hilden K."/>
        </authorList>
    </citation>
    <scope>NUCLEOTIDE SEQUENCE [LARGE SCALE GENOMIC DNA]</scope>
    <source>
        <strain evidence="14 15">FBCC735</strain>
    </source>
</reference>
<feature type="compositionally biased region" description="Low complexity" evidence="12">
    <location>
        <begin position="1"/>
        <end position="13"/>
    </location>
</feature>
<evidence type="ECO:0000256" key="7">
    <source>
        <dbReference type="ARBA" id="ARBA00022853"/>
    </source>
</evidence>
<keyword evidence="8 11" id="KW-0539">Nucleus</keyword>
<dbReference type="EC" id="2.1.1.360" evidence="2 11"/>
<keyword evidence="7 11" id="KW-0156">Chromatin regulator</keyword>
<comment type="catalytic activity">
    <reaction evidence="10 11">
        <text>L-lysyl(79)-[histone H3] + 3 S-adenosyl-L-methionine = N(6),N(6),N(6)-trimethyl-L-lysyl(79)-[histone H3] + 3 S-adenosyl-L-homocysteine + 3 H(+)</text>
        <dbReference type="Rhea" id="RHEA:60328"/>
        <dbReference type="Rhea" id="RHEA-COMP:15549"/>
        <dbReference type="Rhea" id="RHEA-COMP:15552"/>
        <dbReference type="ChEBI" id="CHEBI:15378"/>
        <dbReference type="ChEBI" id="CHEBI:29969"/>
        <dbReference type="ChEBI" id="CHEBI:57856"/>
        <dbReference type="ChEBI" id="CHEBI:59789"/>
        <dbReference type="ChEBI" id="CHEBI:61961"/>
        <dbReference type="EC" id="2.1.1.360"/>
    </reaction>
</comment>
<evidence type="ECO:0000256" key="11">
    <source>
        <dbReference type="RuleBase" id="RU271113"/>
    </source>
</evidence>
<dbReference type="InterPro" id="IPR025789">
    <property type="entry name" value="DOT1_dom"/>
</dbReference>
<dbReference type="FunFam" id="3.40.50.150:FF:000033">
    <property type="entry name" value="Histone-lysine N-methyltransferase, H3 lysine-79 specific"/>
    <property type="match status" value="1"/>
</dbReference>
<comment type="caution">
    <text evidence="14">The sequence shown here is derived from an EMBL/GenBank/DDBJ whole genome shotgun (WGS) entry which is preliminary data.</text>
</comment>
<evidence type="ECO:0000259" key="13">
    <source>
        <dbReference type="PROSITE" id="PS51569"/>
    </source>
</evidence>
<feature type="compositionally biased region" description="Low complexity" evidence="12">
    <location>
        <begin position="21"/>
        <end position="32"/>
    </location>
</feature>
<keyword evidence="5 11" id="KW-0808">Transferase</keyword>
<dbReference type="Gene3D" id="3.40.50.150">
    <property type="entry name" value="Vaccinia Virus protein VP39"/>
    <property type="match status" value="1"/>
</dbReference>
<dbReference type="PROSITE" id="PS51569">
    <property type="entry name" value="DOT1"/>
    <property type="match status" value="1"/>
</dbReference>
<comment type="function">
    <text evidence="11">Histone methyltransferase that specifically trimethylates histone H3 to form H3K79me3. This methylation is required for telomere silencing and for the pachytene checkpoint during the meiotic cell cycle by allowing the recruitment of RAD9 to double strand breaks. Nucleosomes are preferred as substrate compared to free histone.</text>
</comment>
<evidence type="ECO:0000256" key="6">
    <source>
        <dbReference type="ARBA" id="ARBA00022691"/>
    </source>
</evidence>
<evidence type="ECO:0000256" key="5">
    <source>
        <dbReference type="ARBA" id="ARBA00022679"/>
    </source>
</evidence>
<evidence type="ECO:0000256" key="3">
    <source>
        <dbReference type="ARBA" id="ARBA00020987"/>
    </source>
</evidence>
<comment type="activity regulation">
    <text evidence="11">Ubiquitination of histone H2B to form H2BK123ub1 is required for efficient DOT1 methyltransferase activity on histone H3.</text>
</comment>
<feature type="compositionally biased region" description="Low complexity" evidence="12">
    <location>
        <begin position="177"/>
        <end position="188"/>
    </location>
</feature>
<comment type="miscellaneous">
    <text evidence="11">In contrast to other lysine histone methyltransferases, it does not contain a SET domain, suggesting the existence of another mechanism for methylation of lysine residues of histones.</text>
</comment>
<evidence type="ECO:0000313" key="14">
    <source>
        <dbReference type="EMBL" id="OJT07942.1"/>
    </source>
</evidence>
<evidence type="ECO:0000256" key="10">
    <source>
        <dbReference type="ARBA" id="ARBA00047770"/>
    </source>
</evidence>
<proteinExistence type="inferred from homology"/>
<evidence type="ECO:0000256" key="12">
    <source>
        <dbReference type="SAM" id="MobiDB-lite"/>
    </source>
</evidence>
<feature type="region of interest" description="Disordered" evidence="12">
    <location>
        <begin position="155"/>
        <end position="188"/>
    </location>
</feature>
<dbReference type="AlphaFoldDB" id="A0A1M2VK74"/>
<dbReference type="GO" id="GO:0140956">
    <property type="term" value="F:histone H3K79 trimethyltransferase activity"/>
    <property type="evidence" value="ECO:0007669"/>
    <property type="project" value="UniProtKB-EC"/>
</dbReference>
<accession>A0A1M2VK74</accession>
<dbReference type="EMBL" id="MNAD01001097">
    <property type="protein sequence ID" value="OJT07942.1"/>
    <property type="molecule type" value="Genomic_DNA"/>
</dbReference>
<dbReference type="PANTHER" id="PTHR21451">
    <property type="entry name" value="HISTONE H3 METHYLTRANSFERASE"/>
    <property type="match status" value="1"/>
</dbReference>
<keyword evidence="15" id="KW-1185">Reference proteome</keyword>
<dbReference type="GO" id="GO:0006281">
    <property type="term" value="P:DNA repair"/>
    <property type="evidence" value="ECO:0007669"/>
    <property type="project" value="TreeGrafter"/>
</dbReference>
<dbReference type="PANTHER" id="PTHR21451:SF0">
    <property type="entry name" value="HISTONE-LYSINE N-METHYLTRANSFERASE, H3 LYSINE-79 SPECIFIC"/>
    <property type="match status" value="1"/>
</dbReference>